<comment type="caution">
    <text evidence="9">The sequence shown here is derived from an EMBL/GenBank/DDBJ whole genome shotgun (WGS) entry which is preliminary data.</text>
</comment>
<dbReference type="EMBL" id="JAVRHL010000003">
    <property type="protein sequence ID" value="MDT0683291.1"/>
    <property type="molecule type" value="Genomic_DNA"/>
</dbReference>
<evidence type="ECO:0000313" key="9">
    <source>
        <dbReference type="EMBL" id="MDT0683291.1"/>
    </source>
</evidence>
<dbReference type="InterPro" id="IPR014729">
    <property type="entry name" value="Rossmann-like_a/b/a_fold"/>
</dbReference>
<dbReference type="Pfam" id="PF01171">
    <property type="entry name" value="ATP_bind_3"/>
    <property type="match status" value="1"/>
</dbReference>
<protein>
    <recommendedName>
        <fullName evidence="6">tRNA(Ile)-lysidine synthase</fullName>
        <ecNumber evidence="6">6.3.4.19</ecNumber>
    </recommendedName>
    <alternativeName>
        <fullName evidence="6">tRNA(Ile)-2-lysyl-cytidine synthase</fullName>
    </alternativeName>
    <alternativeName>
        <fullName evidence="6">tRNA(Ile)-lysidine synthetase</fullName>
    </alternativeName>
</protein>
<dbReference type="NCBIfam" id="TIGR02432">
    <property type="entry name" value="lysidine_TilS_N"/>
    <property type="match status" value="1"/>
</dbReference>
<dbReference type="PANTHER" id="PTHR43033">
    <property type="entry name" value="TRNA(ILE)-LYSIDINE SYNTHASE-RELATED"/>
    <property type="match status" value="1"/>
</dbReference>
<dbReference type="GO" id="GO:0032267">
    <property type="term" value="F:tRNA(Ile)-lysidine synthase activity"/>
    <property type="evidence" value="ECO:0007669"/>
    <property type="project" value="UniProtKB-EC"/>
</dbReference>
<keyword evidence="6" id="KW-0963">Cytoplasm</keyword>
<dbReference type="InterPro" id="IPR011063">
    <property type="entry name" value="TilS/TtcA_N"/>
</dbReference>
<dbReference type="CDD" id="cd01992">
    <property type="entry name" value="TilS_N"/>
    <property type="match status" value="1"/>
</dbReference>
<evidence type="ECO:0000256" key="1">
    <source>
        <dbReference type="ARBA" id="ARBA00022598"/>
    </source>
</evidence>
<dbReference type="InterPro" id="IPR012795">
    <property type="entry name" value="tRNA_Ile_lys_synt_N"/>
</dbReference>
<comment type="similarity">
    <text evidence="6">Belongs to the tRNA(Ile)-lysidine synthase family.</text>
</comment>
<evidence type="ECO:0000256" key="5">
    <source>
        <dbReference type="ARBA" id="ARBA00048539"/>
    </source>
</evidence>
<accession>A0ABU3DHV6</accession>
<keyword evidence="10" id="KW-1185">Reference proteome</keyword>
<dbReference type="SUPFAM" id="SSF52402">
    <property type="entry name" value="Adenine nucleotide alpha hydrolases-like"/>
    <property type="match status" value="1"/>
</dbReference>
<dbReference type="EC" id="6.3.4.19" evidence="6"/>
<sequence>MSLDERFAAAMAELVPEEPRALGLSISGGGDSTALLHLAAGWAQGRDISLWVLTIDHNLRPAARIEAAAVAAQSRDLGLPHATLRWAGWDGQGNLQDAARRARHGLIDLWRGGVRHILTGHTADDQAETVLLNLARGSGVDGLAGMSASSPIRPPLAVEPVASNGEGPPPDPGRAPGFVIQRPLLAMRREELRDWLRERGLSWAEDPSNDDDRFDRVRARKLLAAAAPLGLETGGLTATAARMARARAALEARTRDAAMEIADVQSGDVVLDRDGLAALDAETRLRLLSQALVWVSSADYRPRAKALEQLASDALDGRHGALHGCLLRAGPERIRILREEAAVAGHVLPASTEGPVVWDNRWRIGPAPEPDLQIGPLGADGVRAIGGAPKGGLPRLSLLASPALRRADGELIAAPLPGWGAKTRLFLDPPWGDFASSAMSH</sequence>
<dbReference type="RefSeq" id="WP_311691697.1">
    <property type="nucleotide sequence ID" value="NZ_JAVRHL010000003.1"/>
</dbReference>
<comment type="catalytic activity">
    <reaction evidence="5 6">
        <text>cytidine(34) in tRNA(Ile2) + L-lysine + ATP = lysidine(34) in tRNA(Ile2) + AMP + diphosphate + H(+)</text>
        <dbReference type="Rhea" id="RHEA:43744"/>
        <dbReference type="Rhea" id="RHEA-COMP:10625"/>
        <dbReference type="Rhea" id="RHEA-COMP:10670"/>
        <dbReference type="ChEBI" id="CHEBI:15378"/>
        <dbReference type="ChEBI" id="CHEBI:30616"/>
        <dbReference type="ChEBI" id="CHEBI:32551"/>
        <dbReference type="ChEBI" id="CHEBI:33019"/>
        <dbReference type="ChEBI" id="CHEBI:82748"/>
        <dbReference type="ChEBI" id="CHEBI:83665"/>
        <dbReference type="ChEBI" id="CHEBI:456215"/>
        <dbReference type="EC" id="6.3.4.19"/>
    </reaction>
</comment>
<organism evidence="9 10">
    <name type="scientific">Tropicimonas omnivorans</name>
    <dbReference type="NCBI Taxonomy" id="3075590"/>
    <lineage>
        <taxon>Bacteria</taxon>
        <taxon>Pseudomonadati</taxon>
        <taxon>Pseudomonadota</taxon>
        <taxon>Alphaproteobacteria</taxon>
        <taxon>Rhodobacterales</taxon>
        <taxon>Roseobacteraceae</taxon>
        <taxon>Tropicimonas</taxon>
    </lineage>
</organism>
<evidence type="ECO:0000256" key="4">
    <source>
        <dbReference type="ARBA" id="ARBA00022840"/>
    </source>
</evidence>
<evidence type="ECO:0000256" key="7">
    <source>
        <dbReference type="SAM" id="MobiDB-lite"/>
    </source>
</evidence>
<dbReference type="HAMAP" id="MF_01161">
    <property type="entry name" value="tRNA_Ile_lys_synt"/>
    <property type="match status" value="1"/>
</dbReference>
<dbReference type="PANTHER" id="PTHR43033:SF1">
    <property type="entry name" value="TRNA(ILE)-LYSIDINE SYNTHASE-RELATED"/>
    <property type="match status" value="1"/>
</dbReference>
<evidence type="ECO:0000259" key="8">
    <source>
        <dbReference type="Pfam" id="PF01171"/>
    </source>
</evidence>
<reference evidence="9 10" key="1">
    <citation type="submission" date="2023-09" db="EMBL/GenBank/DDBJ databases">
        <authorList>
            <person name="Rey-Velasco X."/>
        </authorList>
    </citation>
    <scope>NUCLEOTIDE SEQUENCE [LARGE SCALE GENOMIC DNA]</scope>
    <source>
        <strain evidence="9 10">F158</strain>
    </source>
</reference>
<comment type="subcellular location">
    <subcellularLocation>
        <location evidence="6">Cytoplasm</location>
    </subcellularLocation>
</comment>
<feature type="binding site" evidence="6">
    <location>
        <begin position="27"/>
        <end position="32"/>
    </location>
    <ligand>
        <name>ATP</name>
        <dbReference type="ChEBI" id="CHEBI:30616"/>
    </ligand>
</feature>
<keyword evidence="2 6" id="KW-0819">tRNA processing</keyword>
<keyword evidence="4 6" id="KW-0067">ATP-binding</keyword>
<gene>
    <name evidence="6 9" type="primary">tilS</name>
    <name evidence="9" type="ORF">RM543_11380</name>
</gene>
<name>A0ABU3DHV6_9RHOB</name>
<feature type="domain" description="tRNA(Ile)-lysidine/2-thiocytidine synthase N-terminal" evidence="8">
    <location>
        <begin position="24"/>
        <end position="221"/>
    </location>
</feature>
<comment type="function">
    <text evidence="6">Ligates lysine onto the cytidine present at position 34 of the AUA codon-specific tRNA(Ile) that contains the anticodon CAU, in an ATP-dependent manner. Cytidine is converted to lysidine, thus changing the amino acid specificity of the tRNA from methionine to isoleucine.</text>
</comment>
<comment type="domain">
    <text evidence="6">The N-terminal region contains the highly conserved SGGXDS motif, predicted to be a P-loop motif involved in ATP binding.</text>
</comment>
<keyword evidence="1 6" id="KW-0436">Ligase</keyword>
<dbReference type="Proteomes" id="UP001265259">
    <property type="component" value="Unassembled WGS sequence"/>
</dbReference>
<keyword evidence="3 6" id="KW-0547">Nucleotide-binding</keyword>
<evidence type="ECO:0000256" key="3">
    <source>
        <dbReference type="ARBA" id="ARBA00022741"/>
    </source>
</evidence>
<evidence type="ECO:0000256" key="6">
    <source>
        <dbReference type="HAMAP-Rule" id="MF_01161"/>
    </source>
</evidence>
<dbReference type="InterPro" id="IPR012094">
    <property type="entry name" value="tRNA_Ile_lys_synt"/>
</dbReference>
<evidence type="ECO:0000313" key="10">
    <source>
        <dbReference type="Proteomes" id="UP001265259"/>
    </source>
</evidence>
<proteinExistence type="inferred from homology"/>
<feature type="region of interest" description="Disordered" evidence="7">
    <location>
        <begin position="154"/>
        <end position="176"/>
    </location>
</feature>
<evidence type="ECO:0000256" key="2">
    <source>
        <dbReference type="ARBA" id="ARBA00022694"/>
    </source>
</evidence>
<dbReference type="Gene3D" id="3.40.50.620">
    <property type="entry name" value="HUPs"/>
    <property type="match status" value="1"/>
</dbReference>